<evidence type="ECO:0000259" key="10">
    <source>
        <dbReference type="PROSITE" id="PS51192"/>
    </source>
</evidence>
<keyword evidence="6" id="KW-0067">ATP-binding</keyword>
<dbReference type="FunFam" id="3.40.50.300:FF:000813">
    <property type="entry name" value="helicase POLQ-like isoform X1"/>
    <property type="match status" value="1"/>
</dbReference>
<dbReference type="Pfam" id="PF21099">
    <property type="entry name" value="POLQ_helical"/>
    <property type="match status" value="1"/>
</dbReference>
<evidence type="ECO:0000256" key="6">
    <source>
        <dbReference type="ARBA" id="ARBA00022840"/>
    </source>
</evidence>
<dbReference type="SUPFAM" id="SSF52540">
    <property type="entry name" value="P-loop containing nucleoside triphosphate hydrolases"/>
    <property type="match status" value="1"/>
</dbReference>
<evidence type="ECO:0000313" key="12">
    <source>
        <dbReference type="EMBL" id="VDM96824.1"/>
    </source>
</evidence>
<keyword evidence="3" id="KW-0227">DNA damage</keyword>
<dbReference type="Pfam" id="PF20470">
    <property type="entry name" value="HTH_61"/>
    <property type="match status" value="1"/>
</dbReference>
<keyword evidence="7" id="KW-0234">DNA repair</keyword>
<dbReference type="SMART" id="SM00487">
    <property type="entry name" value="DEXDc"/>
    <property type="match status" value="1"/>
</dbReference>
<dbReference type="GO" id="GO:0005634">
    <property type="term" value="C:nucleus"/>
    <property type="evidence" value="ECO:0007669"/>
    <property type="project" value="UniProtKB-SubCell"/>
</dbReference>
<organism evidence="14">
    <name type="scientific">Thelazia callipaeda</name>
    <name type="common">Oriental eyeworm</name>
    <name type="synonym">Parasitic nematode</name>
    <dbReference type="NCBI Taxonomy" id="103827"/>
    <lineage>
        <taxon>Eukaryota</taxon>
        <taxon>Metazoa</taxon>
        <taxon>Ecdysozoa</taxon>
        <taxon>Nematoda</taxon>
        <taxon>Chromadorea</taxon>
        <taxon>Rhabditida</taxon>
        <taxon>Spirurina</taxon>
        <taxon>Spiruromorpha</taxon>
        <taxon>Thelazioidea</taxon>
        <taxon>Thelaziidae</taxon>
        <taxon>Thelazia</taxon>
    </lineage>
</organism>
<dbReference type="InterPro" id="IPR048960">
    <property type="entry name" value="POLQ-like_helical"/>
</dbReference>
<dbReference type="InterPro" id="IPR014001">
    <property type="entry name" value="Helicase_ATP-bd"/>
</dbReference>
<dbReference type="PROSITE" id="PS51194">
    <property type="entry name" value="HELICASE_CTER"/>
    <property type="match status" value="1"/>
</dbReference>
<dbReference type="GO" id="GO:0016787">
    <property type="term" value="F:hydrolase activity"/>
    <property type="evidence" value="ECO:0007669"/>
    <property type="project" value="UniProtKB-KW"/>
</dbReference>
<dbReference type="GO" id="GO:0005524">
    <property type="term" value="F:ATP binding"/>
    <property type="evidence" value="ECO:0007669"/>
    <property type="project" value="UniProtKB-KW"/>
</dbReference>
<feature type="domain" description="Helicase C-terminal" evidence="11">
    <location>
        <begin position="402"/>
        <end position="600"/>
    </location>
</feature>
<comment type="subcellular location">
    <subcellularLocation>
        <location evidence="1">Nucleus</location>
    </subcellularLocation>
</comment>
<keyword evidence="5" id="KW-0347">Helicase</keyword>
<dbReference type="InterPro" id="IPR001650">
    <property type="entry name" value="Helicase_C-like"/>
</dbReference>
<keyword evidence="2" id="KW-0547">Nucleotide-binding</keyword>
<dbReference type="PROSITE" id="PS51192">
    <property type="entry name" value="HELICASE_ATP_BIND_1"/>
    <property type="match status" value="1"/>
</dbReference>
<keyword evidence="4" id="KW-0378">Hydrolase</keyword>
<dbReference type="Proteomes" id="UP000276776">
    <property type="component" value="Unassembled WGS sequence"/>
</dbReference>
<dbReference type="OMA" id="NCSHKEL"/>
<dbReference type="GO" id="GO:0006281">
    <property type="term" value="P:DNA repair"/>
    <property type="evidence" value="ECO:0007669"/>
    <property type="project" value="UniProtKB-KW"/>
</dbReference>
<dbReference type="AlphaFoldDB" id="A0A158RB03"/>
<dbReference type="Gene3D" id="1.10.3380.20">
    <property type="match status" value="1"/>
</dbReference>
<dbReference type="InterPro" id="IPR011545">
    <property type="entry name" value="DEAD/DEAH_box_helicase_dom"/>
</dbReference>
<comment type="catalytic activity">
    <reaction evidence="9">
        <text>ATP + H2O = ADP + phosphate + H(+)</text>
        <dbReference type="Rhea" id="RHEA:13065"/>
        <dbReference type="ChEBI" id="CHEBI:15377"/>
        <dbReference type="ChEBI" id="CHEBI:15378"/>
        <dbReference type="ChEBI" id="CHEBI:30616"/>
        <dbReference type="ChEBI" id="CHEBI:43474"/>
        <dbReference type="ChEBI" id="CHEBI:456216"/>
        <dbReference type="EC" id="5.6.2.4"/>
    </reaction>
</comment>
<keyword evidence="8" id="KW-0539">Nucleus</keyword>
<dbReference type="Gene3D" id="3.40.50.300">
    <property type="entry name" value="P-loop containing nucleotide triphosphate hydrolases"/>
    <property type="match status" value="2"/>
</dbReference>
<reference evidence="14" key="1">
    <citation type="submission" date="2016-04" db="UniProtKB">
        <authorList>
            <consortium name="WormBaseParasite"/>
        </authorList>
    </citation>
    <scope>IDENTIFICATION</scope>
</reference>
<dbReference type="InterPro" id="IPR046931">
    <property type="entry name" value="HTH_61"/>
</dbReference>
<dbReference type="SUPFAM" id="SSF158702">
    <property type="entry name" value="Sec63 N-terminal domain-like"/>
    <property type="match status" value="1"/>
</dbReference>
<evidence type="ECO:0000256" key="9">
    <source>
        <dbReference type="ARBA" id="ARBA00048988"/>
    </source>
</evidence>
<protein>
    <submittedName>
        <fullName evidence="14">Helicase POLQ-like</fullName>
    </submittedName>
</protein>
<dbReference type="InterPro" id="IPR050474">
    <property type="entry name" value="Hel308_SKI2-like"/>
</dbReference>
<gene>
    <name evidence="12" type="ORF">TCLT_LOCUS1404</name>
</gene>
<evidence type="ECO:0000256" key="4">
    <source>
        <dbReference type="ARBA" id="ARBA00022801"/>
    </source>
</evidence>
<dbReference type="Gene3D" id="1.10.150.20">
    <property type="entry name" value="5' to 3' exonuclease, C-terminal subdomain"/>
    <property type="match status" value="1"/>
</dbReference>
<dbReference type="STRING" id="103827.A0A158RB03"/>
<dbReference type="CDD" id="cd18795">
    <property type="entry name" value="SF2_C_Ski2"/>
    <property type="match status" value="1"/>
</dbReference>
<dbReference type="EMBL" id="UYYF01000176">
    <property type="protein sequence ID" value="VDM96824.1"/>
    <property type="molecule type" value="Genomic_DNA"/>
</dbReference>
<evidence type="ECO:0000256" key="3">
    <source>
        <dbReference type="ARBA" id="ARBA00022763"/>
    </source>
</evidence>
<sequence length="850" mass="95768">MSPRAYPSLEYSSTRDFSQQTPFKQMKSLAYDSASDSVLKTPKDLLSITPKALRRSPRFARHTLNSRPVPVPDLNNCSKKFKIPKFQLQDTDICLAYPDFMLFQQFPDLPSSSISERREQNRRRRVSCPQLAEQYMNSEINGSDSSSCFFISSSEYSEAEKMRNVCNLYKQLRKISAFYDWQDQCLSDEHLLSGSNMILSVTTGAGKTVIAEVLMLREIIIRKKSCIFILPYVAIVQEKIRSLSLFEDKFDVCVEEYAGNKGRFPPVKRRKNVSIYVATIEKANMLINSLIETNRIDEIGVVVVDELHMIGENGRGAILEQGLIKIMRKGAGQVLGMSATISNLDQLSRFLQATVFTTKFRPVKLVEKVKIGRSLYLVNEEGKLEFEMSLAENKLRNRDPDGLVSLLKDIVPKRSVLIFCPTKQNCENVCKMVSYLVPKNVCERKKTERQAAVEALKSEEDGKFSSFLELSIMRGVAYHHSGLTADERRIIESAFQDGVINIICCTSTLAAGVNLPARRIIIKAPFVGKNLLSKAQYLQMIGRAGRAGYDNIGEAVTILHSGCEESKFLEMISGPIPRCNSSLNDSAVFSSLVLDLISLKIAERLEQLETVVQQTLLGIQDSSNSKVLLKRTLSYLTEHDLINVDKGVVLSSNFHLILMMVPFDIDVDVDWNIFYDENGSEPSLRVYISFMLHRLWKQETFFDVAERFHVSRGWLQNVLQSTISHASSIARFSEKIPSLWPLKNLIPDLVQHMRNCSHKELIPLLALDCVKKGRALQLYNAGFKTIASIASTEPSLLLSAINHLNKQQASSIIKSARVILRDQLAEKIEQLEEEVGANAAEILAKFLVES</sequence>
<evidence type="ECO:0000313" key="14">
    <source>
        <dbReference type="WBParaSite" id="TCLT_0000140301-mRNA-1"/>
    </source>
</evidence>
<dbReference type="GO" id="GO:0003676">
    <property type="term" value="F:nucleic acid binding"/>
    <property type="evidence" value="ECO:0007669"/>
    <property type="project" value="InterPro"/>
</dbReference>
<keyword evidence="13" id="KW-1185">Reference proteome</keyword>
<evidence type="ECO:0000256" key="7">
    <source>
        <dbReference type="ARBA" id="ARBA00023204"/>
    </source>
</evidence>
<evidence type="ECO:0000256" key="1">
    <source>
        <dbReference type="ARBA" id="ARBA00004123"/>
    </source>
</evidence>
<evidence type="ECO:0000313" key="13">
    <source>
        <dbReference type="Proteomes" id="UP000276776"/>
    </source>
</evidence>
<evidence type="ECO:0000259" key="11">
    <source>
        <dbReference type="PROSITE" id="PS51194"/>
    </source>
</evidence>
<evidence type="ECO:0000256" key="2">
    <source>
        <dbReference type="ARBA" id="ARBA00022741"/>
    </source>
</evidence>
<dbReference type="GO" id="GO:0043138">
    <property type="term" value="F:3'-5' DNA helicase activity"/>
    <property type="evidence" value="ECO:0007669"/>
    <property type="project" value="UniProtKB-EC"/>
</dbReference>
<dbReference type="Pfam" id="PF00270">
    <property type="entry name" value="DEAD"/>
    <property type="match status" value="1"/>
</dbReference>
<dbReference type="SMART" id="SM00490">
    <property type="entry name" value="HELICc"/>
    <property type="match status" value="1"/>
</dbReference>
<dbReference type="OrthoDB" id="2320933at2759"/>
<dbReference type="WBParaSite" id="TCLT_0000140301-mRNA-1">
    <property type="protein sequence ID" value="TCLT_0000140301-mRNA-1"/>
    <property type="gene ID" value="TCLT_0000140301"/>
</dbReference>
<dbReference type="PANTHER" id="PTHR47961:SF12">
    <property type="entry name" value="HELICASE POLQ-LIKE"/>
    <property type="match status" value="1"/>
</dbReference>
<dbReference type="InterPro" id="IPR027417">
    <property type="entry name" value="P-loop_NTPase"/>
</dbReference>
<dbReference type="PANTHER" id="PTHR47961">
    <property type="entry name" value="DNA POLYMERASE THETA, PUTATIVE (AFU_ORTHOLOGUE AFUA_1G05260)-RELATED"/>
    <property type="match status" value="1"/>
</dbReference>
<dbReference type="Pfam" id="PF00271">
    <property type="entry name" value="Helicase_C"/>
    <property type="match status" value="1"/>
</dbReference>
<accession>A0A158RB03</accession>
<proteinExistence type="predicted"/>
<evidence type="ECO:0000256" key="8">
    <source>
        <dbReference type="ARBA" id="ARBA00023242"/>
    </source>
</evidence>
<reference evidence="12 13" key="2">
    <citation type="submission" date="2018-11" db="EMBL/GenBank/DDBJ databases">
        <authorList>
            <consortium name="Pathogen Informatics"/>
        </authorList>
    </citation>
    <scope>NUCLEOTIDE SEQUENCE [LARGE SCALE GENOMIC DNA]</scope>
</reference>
<name>A0A158RB03_THECL</name>
<evidence type="ECO:0000256" key="5">
    <source>
        <dbReference type="ARBA" id="ARBA00022806"/>
    </source>
</evidence>
<feature type="domain" description="Helicase ATP-binding" evidence="10">
    <location>
        <begin position="188"/>
        <end position="359"/>
    </location>
</feature>
<dbReference type="CDD" id="cd18026">
    <property type="entry name" value="DEXHc_POLQ-like"/>
    <property type="match status" value="1"/>
</dbReference>